<feature type="transmembrane region" description="Helical" evidence="1">
    <location>
        <begin position="38"/>
        <end position="61"/>
    </location>
</feature>
<reference evidence="3 4" key="1">
    <citation type="submission" date="2012-01" db="EMBL/GenBank/DDBJ databases">
        <title>The Genome Sequence of Scardovia wiggsiae F0424.</title>
        <authorList>
            <consortium name="The Broad Institute Genome Sequencing Platform"/>
            <person name="Earl A."/>
            <person name="Ward D."/>
            <person name="Feldgarden M."/>
            <person name="Gevers D."/>
            <person name="Izard J."/>
            <person name="Ganesan A."/>
            <person name="Baranova O.V."/>
            <person name="Blanton J.M."/>
            <person name="Tanner A.C."/>
            <person name="Mathney J."/>
            <person name="Dewhirst F.E."/>
            <person name="Young S.K."/>
            <person name="Zeng Q."/>
            <person name="Gargeya S."/>
            <person name="Fitzgerald M."/>
            <person name="Haas B."/>
            <person name="Abouelleil A."/>
            <person name="Alvarado L."/>
            <person name="Arachchi H.M."/>
            <person name="Berlin A."/>
            <person name="Chapman S.B."/>
            <person name="Gearin G."/>
            <person name="Goldberg J."/>
            <person name="Griggs A."/>
            <person name="Gujja S."/>
            <person name="Hansen M."/>
            <person name="Heiman D."/>
            <person name="Howarth C."/>
            <person name="Larimer J."/>
            <person name="Lui A."/>
            <person name="MacDonald P.J.P."/>
            <person name="McCowen C."/>
            <person name="Montmayeur A."/>
            <person name="Murphy C."/>
            <person name="Neiman D."/>
            <person name="Pearson M."/>
            <person name="Priest M."/>
            <person name="Roberts A."/>
            <person name="Saif S."/>
            <person name="Shea T."/>
            <person name="Sisk P."/>
            <person name="Stolte C."/>
            <person name="Sykes S."/>
            <person name="Wortman J."/>
            <person name="Nusbaum C."/>
            <person name="Birren B."/>
        </authorList>
    </citation>
    <scope>NUCLEOTIDE SEQUENCE [LARGE SCALE GENOMIC DNA]</scope>
    <source>
        <strain evidence="3 4">F0424</strain>
    </source>
</reference>
<keyword evidence="1" id="KW-0472">Membrane</keyword>
<dbReference type="Pfam" id="PF01476">
    <property type="entry name" value="LysM"/>
    <property type="match status" value="1"/>
</dbReference>
<dbReference type="eggNOG" id="COG1388">
    <property type="taxonomic scope" value="Bacteria"/>
</dbReference>
<gene>
    <name evidence="3" type="ORF">HMPREF9156_00026</name>
</gene>
<dbReference type="PROSITE" id="PS51782">
    <property type="entry name" value="LYSM"/>
    <property type="match status" value="1"/>
</dbReference>
<evidence type="ECO:0000313" key="4">
    <source>
        <dbReference type="Proteomes" id="UP000006415"/>
    </source>
</evidence>
<dbReference type="OrthoDB" id="5084290at2"/>
<name>J0LN44_9BIFI</name>
<dbReference type="Gene3D" id="3.10.350.10">
    <property type="entry name" value="LysM domain"/>
    <property type="match status" value="1"/>
</dbReference>
<dbReference type="CDD" id="cd00118">
    <property type="entry name" value="LysM"/>
    <property type="match status" value="1"/>
</dbReference>
<organism evidence="3 4">
    <name type="scientific">Scardovia wiggsiae F0424</name>
    <dbReference type="NCBI Taxonomy" id="857290"/>
    <lineage>
        <taxon>Bacteria</taxon>
        <taxon>Bacillati</taxon>
        <taxon>Actinomycetota</taxon>
        <taxon>Actinomycetes</taxon>
        <taxon>Bifidobacteriales</taxon>
        <taxon>Bifidobacteriaceae</taxon>
        <taxon>Scardovia</taxon>
    </lineage>
</organism>
<keyword evidence="4" id="KW-1185">Reference proteome</keyword>
<keyword evidence="1" id="KW-1133">Transmembrane helix</keyword>
<dbReference type="SUPFAM" id="SSF54106">
    <property type="entry name" value="LysM domain"/>
    <property type="match status" value="1"/>
</dbReference>
<keyword evidence="1" id="KW-0812">Transmembrane</keyword>
<proteinExistence type="predicted"/>
<accession>J0LN44</accession>
<dbReference type="HOGENOM" id="CLU_1915644_0_0_11"/>
<dbReference type="Proteomes" id="UP000006415">
    <property type="component" value="Unassembled WGS sequence"/>
</dbReference>
<evidence type="ECO:0000259" key="2">
    <source>
        <dbReference type="PROSITE" id="PS51782"/>
    </source>
</evidence>
<dbReference type="RefSeq" id="WP_007147094.1">
    <property type="nucleotide sequence ID" value="NZ_AKCI01000001.1"/>
</dbReference>
<dbReference type="AlphaFoldDB" id="J0LN44"/>
<dbReference type="InterPro" id="IPR018392">
    <property type="entry name" value="LysM"/>
</dbReference>
<protein>
    <recommendedName>
        <fullName evidence="2">LysM domain-containing protein</fullName>
    </recommendedName>
</protein>
<feature type="domain" description="LysM" evidence="2">
    <location>
        <begin position="79"/>
        <end position="129"/>
    </location>
</feature>
<dbReference type="STRING" id="857290.HMPREF9156_00026"/>
<dbReference type="EMBL" id="AGZS01000001">
    <property type="protein sequence ID" value="EJD65262.1"/>
    <property type="molecule type" value="Genomic_DNA"/>
</dbReference>
<dbReference type="InterPro" id="IPR036779">
    <property type="entry name" value="LysM_dom_sf"/>
</dbReference>
<dbReference type="SMART" id="SM00257">
    <property type="entry name" value="LysM"/>
    <property type="match status" value="1"/>
</dbReference>
<evidence type="ECO:0000313" key="3">
    <source>
        <dbReference type="EMBL" id="EJD65262.1"/>
    </source>
</evidence>
<sequence length="132" mass="14017">MAGVMSKQAISPVSVTAEIPAAVRMVHPSAARRAVSRLTVFSASVAGMIVAAAAAAGFMFMRPVQAQAQIESTAPMEVQSYVVGSGDTLWKYAQIGMKPGDIVNDYVTYLMKLNHLDSADLTPGQRIIVPKH</sequence>
<evidence type="ECO:0000256" key="1">
    <source>
        <dbReference type="SAM" id="Phobius"/>
    </source>
</evidence>
<comment type="caution">
    <text evidence="3">The sequence shown here is derived from an EMBL/GenBank/DDBJ whole genome shotgun (WGS) entry which is preliminary data.</text>
</comment>